<comment type="caution">
    <text evidence="1">The sequence shown here is derived from an EMBL/GenBank/DDBJ whole genome shotgun (WGS) entry which is preliminary data.</text>
</comment>
<sequence length="117" mass="14118">MPRLKHTKPFLDWKTQQTLFRSDTEDSSILLQRRDWYPHLRYVKSKLPRATLTPPQFLQILRETRKSPKTTLDFFDWAKTYLRFEPDLKFHCRAIEVAAESGLLERAEALLIMQRLW</sequence>
<evidence type="ECO:0008006" key="3">
    <source>
        <dbReference type="Google" id="ProtNLM"/>
    </source>
</evidence>
<proteinExistence type="predicted"/>
<gene>
    <name evidence="1" type="ORF">DY000_02046985</name>
</gene>
<dbReference type="EMBL" id="QGKV02000297">
    <property type="protein sequence ID" value="KAF3609128.1"/>
    <property type="molecule type" value="Genomic_DNA"/>
</dbReference>
<evidence type="ECO:0000313" key="1">
    <source>
        <dbReference type="EMBL" id="KAF3609128.1"/>
    </source>
</evidence>
<dbReference type="Proteomes" id="UP000266723">
    <property type="component" value="Unassembled WGS sequence"/>
</dbReference>
<protein>
    <recommendedName>
        <fullName evidence="3">Pentatricopeptide repeat-containing protein</fullName>
    </recommendedName>
</protein>
<accession>A0ABQ7EZS0</accession>
<reference evidence="1 2" key="1">
    <citation type="journal article" date="2020" name="BMC Genomics">
        <title>Intraspecific diversification of the crop wild relative Brassica cretica Lam. using demographic model selection.</title>
        <authorList>
            <person name="Kioukis A."/>
            <person name="Michalopoulou V.A."/>
            <person name="Briers L."/>
            <person name="Pirintsos S."/>
            <person name="Studholme D.J."/>
            <person name="Pavlidis P."/>
            <person name="Sarris P.F."/>
        </authorList>
    </citation>
    <scope>NUCLEOTIDE SEQUENCE [LARGE SCALE GENOMIC DNA]</scope>
    <source>
        <strain evidence="2">cv. PFS-1207/04</strain>
    </source>
</reference>
<name>A0ABQ7EZS0_BRACR</name>
<evidence type="ECO:0000313" key="2">
    <source>
        <dbReference type="Proteomes" id="UP000266723"/>
    </source>
</evidence>
<keyword evidence="2" id="KW-1185">Reference proteome</keyword>
<organism evidence="1 2">
    <name type="scientific">Brassica cretica</name>
    <name type="common">Mustard</name>
    <dbReference type="NCBI Taxonomy" id="69181"/>
    <lineage>
        <taxon>Eukaryota</taxon>
        <taxon>Viridiplantae</taxon>
        <taxon>Streptophyta</taxon>
        <taxon>Embryophyta</taxon>
        <taxon>Tracheophyta</taxon>
        <taxon>Spermatophyta</taxon>
        <taxon>Magnoliopsida</taxon>
        <taxon>eudicotyledons</taxon>
        <taxon>Gunneridae</taxon>
        <taxon>Pentapetalae</taxon>
        <taxon>rosids</taxon>
        <taxon>malvids</taxon>
        <taxon>Brassicales</taxon>
        <taxon>Brassicaceae</taxon>
        <taxon>Brassiceae</taxon>
        <taxon>Brassica</taxon>
    </lineage>
</organism>